<dbReference type="AlphaFoldDB" id="A0A067P3X4"/>
<protein>
    <submittedName>
        <fullName evidence="2">Uncharacterized protein</fullName>
    </submittedName>
</protein>
<sequence>MQPVQVSRTWALKWEVDDVDVDMSSEDEEEFLELMTVQPEVREVQANPPDESNEDEDEDAPVFNITDISNTATDPSPDVELPTPVQGLGSTSEVQAGPSKADSPHVPSGPDFESEILQQWVQHDGKLRADQEGSNDRTTGQCLQSTPPQDQFLLDFDLPGSSTSIVTNCISIQQQILQEQRAIKMNLIIGLVQALQELCFTGHILLQHTQVYEIIVATILQGEENDLY</sequence>
<feature type="compositionally biased region" description="Acidic residues" evidence="1">
    <location>
        <begin position="51"/>
        <end position="60"/>
    </location>
</feature>
<dbReference type="InParanoid" id="A0A067P3X4"/>
<dbReference type="HOGENOM" id="CLU_1214927_0_0_1"/>
<dbReference type="EMBL" id="KL197785">
    <property type="protein sequence ID" value="KDQ49424.1"/>
    <property type="molecule type" value="Genomic_DNA"/>
</dbReference>
<name>A0A067P3X4_9AGAM</name>
<keyword evidence="3" id="KW-1185">Reference proteome</keyword>
<proteinExistence type="predicted"/>
<accession>A0A067P3X4</accession>
<organism evidence="2 3">
    <name type="scientific">Jaapia argillacea MUCL 33604</name>
    <dbReference type="NCBI Taxonomy" id="933084"/>
    <lineage>
        <taxon>Eukaryota</taxon>
        <taxon>Fungi</taxon>
        <taxon>Dikarya</taxon>
        <taxon>Basidiomycota</taxon>
        <taxon>Agaricomycotina</taxon>
        <taxon>Agaricomycetes</taxon>
        <taxon>Agaricomycetidae</taxon>
        <taxon>Jaapiales</taxon>
        <taxon>Jaapiaceae</taxon>
        <taxon>Jaapia</taxon>
    </lineage>
</organism>
<dbReference type="Proteomes" id="UP000027265">
    <property type="component" value="Unassembled WGS sequence"/>
</dbReference>
<evidence type="ECO:0000313" key="3">
    <source>
        <dbReference type="Proteomes" id="UP000027265"/>
    </source>
</evidence>
<gene>
    <name evidence="2" type="ORF">JAAARDRAFT_51758</name>
</gene>
<reference evidence="3" key="1">
    <citation type="journal article" date="2014" name="Proc. Natl. Acad. Sci. U.S.A.">
        <title>Extensive sampling of basidiomycete genomes demonstrates inadequacy of the white-rot/brown-rot paradigm for wood decay fungi.</title>
        <authorList>
            <person name="Riley R."/>
            <person name="Salamov A.A."/>
            <person name="Brown D.W."/>
            <person name="Nagy L.G."/>
            <person name="Floudas D."/>
            <person name="Held B.W."/>
            <person name="Levasseur A."/>
            <person name="Lombard V."/>
            <person name="Morin E."/>
            <person name="Otillar R."/>
            <person name="Lindquist E.A."/>
            <person name="Sun H."/>
            <person name="LaButti K.M."/>
            <person name="Schmutz J."/>
            <person name="Jabbour D."/>
            <person name="Luo H."/>
            <person name="Baker S.E."/>
            <person name="Pisabarro A.G."/>
            <person name="Walton J.D."/>
            <person name="Blanchette R.A."/>
            <person name="Henrissat B."/>
            <person name="Martin F."/>
            <person name="Cullen D."/>
            <person name="Hibbett D.S."/>
            <person name="Grigoriev I.V."/>
        </authorList>
    </citation>
    <scope>NUCLEOTIDE SEQUENCE [LARGE SCALE GENOMIC DNA]</scope>
    <source>
        <strain evidence="3">MUCL 33604</strain>
    </source>
</reference>
<evidence type="ECO:0000313" key="2">
    <source>
        <dbReference type="EMBL" id="KDQ49424.1"/>
    </source>
</evidence>
<feature type="region of interest" description="Disordered" evidence="1">
    <location>
        <begin position="38"/>
        <end position="111"/>
    </location>
</feature>
<evidence type="ECO:0000256" key="1">
    <source>
        <dbReference type="SAM" id="MobiDB-lite"/>
    </source>
</evidence>